<dbReference type="Proteomes" id="UP001319180">
    <property type="component" value="Unassembled WGS sequence"/>
</dbReference>
<organism evidence="1 2">
    <name type="scientific">Dawidia soli</name>
    <dbReference type="NCBI Taxonomy" id="2782352"/>
    <lineage>
        <taxon>Bacteria</taxon>
        <taxon>Pseudomonadati</taxon>
        <taxon>Bacteroidota</taxon>
        <taxon>Cytophagia</taxon>
        <taxon>Cytophagales</taxon>
        <taxon>Chryseotaleaceae</taxon>
        <taxon>Dawidia</taxon>
    </lineage>
</organism>
<proteinExistence type="predicted"/>
<name>A0AAP2D8J3_9BACT</name>
<dbReference type="RefSeq" id="WP_254090695.1">
    <property type="nucleotide sequence ID" value="NZ_JAHESC010000017.1"/>
</dbReference>
<dbReference type="InterPro" id="IPR008978">
    <property type="entry name" value="HSP20-like_chaperone"/>
</dbReference>
<accession>A0AAP2D8J3</accession>
<dbReference type="CDD" id="cd06464">
    <property type="entry name" value="ACD_sHsps-like"/>
    <property type="match status" value="1"/>
</dbReference>
<evidence type="ECO:0000313" key="2">
    <source>
        <dbReference type="Proteomes" id="UP001319180"/>
    </source>
</evidence>
<protein>
    <recommendedName>
        <fullName evidence="3">Small heat shock protein</fullName>
    </recommendedName>
</protein>
<dbReference type="SUPFAM" id="SSF49764">
    <property type="entry name" value="HSP20-like chaperones"/>
    <property type="match status" value="1"/>
</dbReference>
<gene>
    <name evidence="1" type="ORF">KK078_12910</name>
</gene>
<evidence type="ECO:0000313" key="1">
    <source>
        <dbReference type="EMBL" id="MBT1687463.1"/>
    </source>
</evidence>
<evidence type="ECO:0008006" key="3">
    <source>
        <dbReference type="Google" id="ProtNLM"/>
    </source>
</evidence>
<sequence>MKKNNFQDLLTSVDVLNTINGGISEPSVVFHQQADGRELRARVPGMEKEVLQAEVHNNTLSVFYLIPITVREKVVQMPQVVYSKTIPYYVDISGIRAEYEGQELVVRMPFNELSSGYHKKLTIDED</sequence>
<reference evidence="1 2" key="1">
    <citation type="submission" date="2021-05" db="EMBL/GenBank/DDBJ databases">
        <title>A Polyphasic approach of four new species of the genus Ohtaekwangia: Ohtaekwangia histidinii sp. nov., Ohtaekwangia cretensis sp. nov., Ohtaekwangia indiensis sp. nov., Ohtaekwangia reichenbachii sp. nov. from diverse environment.</title>
        <authorList>
            <person name="Octaviana S."/>
        </authorList>
    </citation>
    <scope>NUCLEOTIDE SEQUENCE [LARGE SCALE GENOMIC DNA]</scope>
    <source>
        <strain evidence="1 2">PWU37</strain>
    </source>
</reference>
<dbReference type="Gene3D" id="2.60.40.790">
    <property type="match status" value="1"/>
</dbReference>
<dbReference type="AlphaFoldDB" id="A0AAP2D8J3"/>
<keyword evidence="2" id="KW-1185">Reference proteome</keyword>
<comment type="caution">
    <text evidence="1">The sequence shown here is derived from an EMBL/GenBank/DDBJ whole genome shotgun (WGS) entry which is preliminary data.</text>
</comment>
<dbReference type="EMBL" id="JAHESC010000017">
    <property type="protein sequence ID" value="MBT1687463.1"/>
    <property type="molecule type" value="Genomic_DNA"/>
</dbReference>